<sequence>MVYRQYSSEALLGMESVPLQHHAQHAIRLRLVAYEDTVRPRARCAGTSLQNYVCRRYRRWHRVMARVAFLTFLTDFSVGTAVNAAEGISPTFMFTSLLFLLTVIAEYFSATFSVSLTYFVACFTSALLSTTESDISHAGDEETCRLKRDAEFRWDRVQRASLSFVA</sequence>
<feature type="transmembrane region" description="Helical" evidence="1">
    <location>
        <begin position="97"/>
        <end position="121"/>
    </location>
</feature>
<organism evidence="2 3">
    <name type="scientific">Liparis tanakae</name>
    <name type="common">Tanaka's snailfish</name>
    <dbReference type="NCBI Taxonomy" id="230148"/>
    <lineage>
        <taxon>Eukaryota</taxon>
        <taxon>Metazoa</taxon>
        <taxon>Chordata</taxon>
        <taxon>Craniata</taxon>
        <taxon>Vertebrata</taxon>
        <taxon>Euteleostomi</taxon>
        <taxon>Actinopterygii</taxon>
        <taxon>Neopterygii</taxon>
        <taxon>Teleostei</taxon>
        <taxon>Neoteleostei</taxon>
        <taxon>Acanthomorphata</taxon>
        <taxon>Eupercaria</taxon>
        <taxon>Perciformes</taxon>
        <taxon>Cottioidei</taxon>
        <taxon>Cottales</taxon>
        <taxon>Liparidae</taxon>
        <taxon>Liparis</taxon>
    </lineage>
</organism>
<feature type="transmembrane region" description="Helical" evidence="1">
    <location>
        <begin position="63"/>
        <end position="85"/>
    </location>
</feature>
<keyword evidence="3" id="KW-1185">Reference proteome</keyword>
<name>A0A4Z2IYS7_9TELE</name>
<keyword evidence="1" id="KW-0472">Membrane</keyword>
<evidence type="ECO:0000313" key="2">
    <source>
        <dbReference type="EMBL" id="TNN82917.1"/>
    </source>
</evidence>
<reference evidence="2 3" key="1">
    <citation type="submission" date="2019-03" db="EMBL/GenBank/DDBJ databases">
        <title>First draft genome of Liparis tanakae, snailfish: a comprehensive survey of snailfish specific genes.</title>
        <authorList>
            <person name="Kim W."/>
            <person name="Song I."/>
            <person name="Jeong J.-H."/>
            <person name="Kim D."/>
            <person name="Kim S."/>
            <person name="Ryu S."/>
            <person name="Song J.Y."/>
            <person name="Lee S.K."/>
        </authorList>
    </citation>
    <scope>NUCLEOTIDE SEQUENCE [LARGE SCALE GENOMIC DNA]</scope>
    <source>
        <tissue evidence="2">Muscle</tissue>
    </source>
</reference>
<gene>
    <name evidence="2" type="ORF">EYF80_006874</name>
</gene>
<dbReference type="Proteomes" id="UP000314294">
    <property type="component" value="Unassembled WGS sequence"/>
</dbReference>
<keyword evidence="1" id="KW-0812">Transmembrane</keyword>
<evidence type="ECO:0000313" key="3">
    <source>
        <dbReference type="Proteomes" id="UP000314294"/>
    </source>
</evidence>
<accession>A0A4Z2IYS7</accession>
<dbReference type="AlphaFoldDB" id="A0A4Z2IYS7"/>
<comment type="caution">
    <text evidence="2">The sequence shown here is derived from an EMBL/GenBank/DDBJ whole genome shotgun (WGS) entry which is preliminary data.</text>
</comment>
<dbReference type="EMBL" id="SRLO01000036">
    <property type="protein sequence ID" value="TNN82917.1"/>
    <property type="molecule type" value="Genomic_DNA"/>
</dbReference>
<protein>
    <submittedName>
        <fullName evidence="2">Uncharacterized protein</fullName>
    </submittedName>
</protein>
<keyword evidence="1" id="KW-1133">Transmembrane helix</keyword>
<evidence type="ECO:0000256" key="1">
    <source>
        <dbReference type="SAM" id="Phobius"/>
    </source>
</evidence>
<proteinExistence type="predicted"/>